<feature type="modified residue" description="4-aspartylphosphate" evidence="2">
    <location>
        <position position="55"/>
    </location>
</feature>
<dbReference type="STRING" id="111780.Sta7437_1279"/>
<keyword evidence="1 2" id="KW-0597">Phosphoprotein</keyword>
<reference evidence="5" key="1">
    <citation type="journal article" date="2013" name="Proc. Natl. Acad. Sci. U.S.A.">
        <title>Improving the coverage of the cyanobacterial phylum using diversity-driven genome sequencing.</title>
        <authorList>
            <person name="Shih P.M."/>
            <person name="Wu D."/>
            <person name="Latifi A."/>
            <person name="Axen S.D."/>
            <person name="Fewer D.P."/>
            <person name="Talla E."/>
            <person name="Calteau A."/>
            <person name="Cai F."/>
            <person name="Tandeau de Marsac N."/>
            <person name="Rippka R."/>
            <person name="Herdman M."/>
            <person name="Sivonen K."/>
            <person name="Coursin T."/>
            <person name="Laurent T."/>
            <person name="Goodwin L."/>
            <person name="Nolan M."/>
            <person name="Davenport K.W."/>
            <person name="Han C.S."/>
            <person name="Rubin E.M."/>
            <person name="Eisen J.A."/>
            <person name="Woyke T."/>
            <person name="Gugger M."/>
            <person name="Kerfeld C.A."/>
        </authorList>
    </citation>
    <scope>NUCLEOTIDE SEQUENCE [LARGE SCALE GENOMIC DNA]</scope>
    <source>
        <strain evidence="5">ATCC 29371 / PCC 7437</strain>
    </source>
</reference>
<evidence type="ECO:0000256" key="1">
    <source>
        <dbReference type="ARBA" id="ARBA00022553"/>
    </source>
</evidence>
<dbReference type="InterPro" id="IPR050595">
    <property type="entry name" value="Bact_response_regulator"/>
</dbReference>
<keyword evidence="5" id="KW-1185">Reference proteome</keyword>
<dbReference type="PANTHER" id="PTHR44591">
    <property type="entry name" value="STRESS RESPONSE REGULATOR PROTEIN 1"/>
    <property type="match status" value="1"/>
</dbReference>
<sequence length="124" mass="13798">MSNKRILVVDDDDGIREVIQICLEAIAGWEVIPVSSGAEGLKQAEQQQPDAILLDVMMPCMDGITTFKQLQINQKIQHIPTILLTAKAKISEQKQLQNLGVAGVIVKPFEPQNLINQIKNILNW</sequence>
<name>K9XRY8_STAC7</name>
<gene>
    <name evidence="4" type="ordered locus">Sta7437_1279</name>
</gene>
<dbReference type="EMBL" id="CP003653">
    <property type="protein sequence ID" value="AFZ34849.1"/>
    <property type="molecule type" value="Genomic_DNA"/>
</dbReference>
<evidence type="ECO:0000259" key="3">
    <source>
        <dbReference type="PROSITE" id="PS50110"/>
    </source>
</evidence>
<dbReference type="HOGENOM" id="CLU_000445_69_17_3"/>
<dbReference type="PROSITE" id="PS50110">
    <property type="entry name" value="RESPONSE_REGULATORY"/>
    <property type="match status" value="1"/>
</dbReference>
<dbReference type="PANTHER" id="PTHR44591:SF22">
    <property type="entry name" value="CHEY SUBFAMILY"/>
    <property type="match status" value="1"/>
</dbReference>
<dbReference type="Pfam" id="PF00072">
    <property type="entry name" value="Response_reg"/>
    <property type="match status" value="1"/>
</dbReference>
<protein>
    <submittedName>
        <fullName evidence="4">Response regulator receiver protein</fullName>
    </submittedName>
</protein>
<dbReference type="Gene3D" id="3.40.50.2300">
    <property type="match status" value="1"/>
</dbReference>
<dbReference type="eggNOG" id="COG0745">
    <property type="taxonomic scope" value="Bacteria"/>
</dbReference>
<dbReference type="CDD" id="cd17552">
    <property type="entry name" value="REC_RR468-like"/>
    <property type="match status" value="1"/>
</dbReference>
<evidence type="ECO:0000313" key="5">
    <source>
        <dbReference type="Proteomes" id="UP000010473"/>
    </source>
</evidence>
<dbReference type="GO" id="GO:0000160">
    <property type="term" value="P:phosphorelay signal transduction system"/>
    <property type="evidence" value="ECO:0007669"/>
    <property type="project" value="InterPro"/>
</dbReference>
<dbReference type="InterPro" id="IPR001789">
    <property type="entry name" value="Sig_transdc_resp-reg_receiver"/>
</dbReference>
<accession>K9XRY8</accession>
<dbReference type="AlphaFoldDB" id="K9XRY8"/>
<dbReference type="SUPFAM" id="SSF52172">
    <property type="entry name" value="CheY-like"/>
    <property type="match status" value="1"/>
</dbReference>
<dbReference type="InterPro" id="IPR011006">
    <property type="entry name" value="CheY-like_superfamily"/>
</dbReference>
<dbReference type="SMART" id="SM00448">
    <property type="entry name" value="REC"/>
    <property type="match status" value="1"/>
</dbReference>
<evidence type="ECO:0000256" key="2">
    <source>
        <dbReference type="PROSITE-ProRule" id="PRU00169"/>
    </source>
</evidence>
<evidence type="ECO:0000313" key="4">
    <source>
        <dbReference type="EMBL" id="AFZ34849.1"/>
    </source>
</evidence>
<proteinExistence type="predicted"/>
<organism evidence="4 5">
    <name type="scientific">Stanieria cyanosphaera (strain ATCC 29371 / PCC 7437)</name>
    <dbReference type="NCBI Taxonomy" id="111780"/>
    <lineage>
        <taxon>Bacteria</taxon>
        <taxon>Bacillati</taxon>
        <taxon>Cyanobacteriota</taxon>
        <taxon>Cyanophyceae</taxon>
        <taxon>Pleurocapsales</taxon>
        <taxon>Dermocarpellaceae</taxon>
        <taxon>Stanieria</taxon>
    </lineage>
</organism>
<dbReference type="RefSeq" id="WP_015192522.1">
    <property type="nucleotide sequence ID" value="NC_019748.1"/>
</dbReference>
<dbReference type="Proteomes" id="UP000010473">
    <property type="component" value="Chromosome"/>
</dbReference>
<dbReference type="KEGG" id="scs:Sta7437_1279"/>
<feature type="domain" description="Response regulatory" evidence="3">
    <location>
        <begin position="5"/>
        <end position="122"/>
    </location>
</feature>
<dbReference type="OrthoDB" id="487748at2"/>